<dbReference type="AlphaFoldDB" id="A0A0A9DKX7"/>
<dbReference type="EMBL" id="GBRH01208666">
    <property type="protein sequence ID" value="JAD89229.1"/>
    <property type="molecule type" value="Transcribed_RNA"/>
</dbReference>
<reference evidence="1" key="1">
    <citation type="submission" date="2014-09" db="EMBL/GenBank/DDBJ databases">
        <authorList>
            <person name="Magalhaes I.L.F."/>
            <person name="Oliveira U."/>
            <person name="Santos F.R."/>
            <person name="Vidigal T.H.D.A."/>
            <person name="Brescovit A.D."/>
            <person name="Santos A.J."/>
        </authorList>
    </citation>
    <scope>NUCLEOTIDE SEQUENCE</scope>
    <source>
        <tissue evidence="1">Shoot tissue taken approximately 20 cm above the soil surface</tissue>
    </source>
</reference>
<reference evidence="1" key="2">
    <citation type="journal article" date="2015" name="Data Brief">
        <title>Shoot transcriptome of the giant reed, Arundo donax.</title>
        <authorList>
            <person name="Barrero R.A."/>
            <person name="Guerrero F.D."/>
            <person name="Moolhuijzen P."/>
            <person name="Goolsby J.A."/>
            <person name="Tidwell J."/>
            <person name="Bellgard S.E."/>
            <person name="Bellgard M.I."/>
        </authorList>
    </citation>
    <scope>NUCLEOTIDE SEQUENCE</scope>
    <source>
        <tissue evidence="1">Shoot tissue taken approximately 20 cm above the soil surface</tissue>
    </source>
</reference>
<proteinExistence type="predicted"/>
<accession>A0A0A9DKX7</accession>
<protein>
    <submittedName>
        <fullName evidence="1">Pco144871</fullName>
    </submittedName>
</protein>
<organism evidence="1">
    <name type="scientific">Arundo donax</name>
    <name type="common">Giant reed</name>
    <name type="synonym">Donax arundinaceus</name>
    <dbReference type="NCBI Taxonomy" id="35708"/>
    <lineage>
        <taxon>Eukaryota</taxon>
        <taxon>Viridiplantae</taxon>
        <taxon>Streptophyta</taxon>
        <taxon>Embryophyta</taxon>
        <taxon>Tracheophyta</taxon>
        <taxon>Spermatophyta</taxon>
        <taxon>Magnoliopsida</taxon>
        <taxon>Liliopsida</taxon>
        <taxon>Poales</taxon>
        <taxon>Poaceae</taxon>
        <taxon>PACMAD clade</taxon>
        <taxon>Arundinoideae</taxon>
        <taxon>Arundineae</taxon>
        <taxon>Arundo</taxon>
    </lineage>
</organism>
<sequence length="79" mass="8917">MIITSEAAQYSILSRENIVSNGSRSRQYLQYNCFLDHKNIPLISKIMLTCSNLARSKKNLVVGAHLVQLHGVDSAWQNQ</sequence>
<name>A0A0A9DKX7_ARUDO</name>
<evidence type="ECO:0000313" key="1">
    <source>
        <dbReference type="EMBL" id="JAD89229.1"/>
    </source>
</evidence>